<evidence type="ECO:0000256" key="1">
    <source>
        <dbReference type="ARBA" id="ARBA00004127"/>
    </source>
</evidence>
<feature type="domain" description="NADH:quinone oxidoreductase/Mrp antiporter transmembrane" evidence="7">
    <location>
        <begin position="138"/>
        <end position="424"/>
    </location>
</feature>
<dbReference type="InterPro" id="IPR010096">
    <property type="entry name" value="NADH-Q_OxRdtase_suN/2"/>
</dbReference>
<name>M7MYK5_9BACT</name>
<feature type="transmembrane region" description="Helical" evidence="5">
    <location>
        <begin position="90"/>
        <end position="111"/>
    </location>
</feature>
<evidence type="ECO:0000256" key="2">
    <source>
        <dbReference type="ARBA" id="ARBA00022692"/>
    </source>
</evidence>
<dbReference type="PATRIC" id="fig|1279009.4.peg.3366"/>
<feature type="transmembrane region" description="Helical" evidence="5">
    <location>
        <begin position="29"/>
        <end position="46"/>
    </location>
</feature>
<keyword evidence="5" id="KW-0813">Transport</keyword>
<feature type="transmembrane region" description="Helical" evidence="5">
    <location>
        <begin position="431"/>
        <end position="451"/>
    </location>
</feature>
<feature type="transmembrane region" description="Helical" evidence="5">
    <location>
        <begin position="292"/>
        <end position="313"/>
    </location>
</feature>
<evidence type="ECO:0000256" key="5">
    <source>
        <dbReference type="HAMAP-Rule" id="MF_00445"/>
    </source>
</evidence>
<dbReference type="STRING" id="1279009.ADICEAN_03323"/>
<protein>
    <recommendedName>
        <fullName evidence="5">NADH-quinone oxidoreductase subunit N</fullName>
        <ecNumber evidence="5">7.1.1.-</ecNumber>
    </recommendedName>
    <alternativeName>
        <fullName evidence="5">NADH dehydrogenase I subunit N</fullName>
    </alternativeName>
    <alternativeName>
        <fullName evidence="5">NDH-1 subunit N</fullName>
    </alternativeName>
</protein>
<evidence type="ECO:0000256" key="6">
    <source>
        <dbReference type="RuleBase" id="RU000320"/>
    </source>
</evidence>
<evidence type="ECO:0000313" key="8">
    <source>
        <dbReference type="EMBL" id="EMR01538.1"/>
    </source>
</evidence>
<dbReference type="OrthoDB" id="9811718at2"/>
<dbReference type="EC" id="7.1.1.-" evidence="5"/>
<feature type="transmembrane region" description="Helical" evidence="5">
    <location>
        <begin position="53"/>
        <end position="70"/>
    </location>
</feature>
<keyword evidence="5" id="KW-1003">Cell membrane</keyword>
<dbReference type="RefSeq" id="WP_009196706.1">
    <property type="nucleotide sequence ID" value="NZ_AODQ01000107.1"/>
</dbReference>
<dbReference type="Proteomes" id="UP000011910">
    <property type="component" value="Unassembled WGS sequence"/>
</dbReference>
<evidence type="ECO:0000313" key="9">
    <source>
        <dbReference type="Proteomes" id="UP000011910"/>
    </source>
</evidence>
<gene>
    <name evidence="8" type="primary">nuoN_2</name>
    <name evidence="5" type="synonym">nuoN</name>
    <name evidence="8" type="ORF">ADICEAN_03323</name>
</gene>
<feature type="transmembrane region" description="Helical" evidence="5">
    <location>
        <begin position="320"/>
        <end position="340"/>
    </location>
</feature>
<comment type="function">
    <text evidence="5">NDH-1 shuttles electrons from NADH, via FMN and iron-sulfur (Fe-S) centers, to quinones in the respiratory chain. The immediate electron acceptor for the enzyme in this species is believed to be a menaquinone. Couples the redox reaction to proton translocation (for every two electrons transferred, four hydrogen ions are translocated across the cytoplasmic membrane), and thus conserves the redox energy in a proton gradient.</text>
</comment>
<dbReference type="PANTHER" id="PTHR22773">
    <property type="entry name" value="NADH DEHYDROGENASE"/>
    <property type="match status" value="1"/>
</dbReference>
<dbReference type="AlphaFoldDB" id="M7MYK5"/>
<comment type="caution">
    <text evidence="8">The sequence shown here is derived from an EMBL/GenBank/DDBJ whole genome shotgun (WGS) entry which is preliminary data.</text>
</comment>
<dbReference type="EMBL" id="AODQ01000107">
    <property type="protein sequence ID" value="EMR01538.1"/>
    <property type="molecule type" value="Genomic_DNA"/>
</dbReference>
<keyword evidence="9" id="KW-1185">Reference proteome</keyword>
<sequence length="508" mass="54901">METTTPQIASLDTVLQQILQDLPLLLPELALSAGALLAILGALILPRQWRHQGLAALSLLAIGGALYLLLKGGLPAEPQYLLGRTLQLDHLAMAFRLLVLLSGGLAVLFSVRQHKALFAEYYALLLGLLVAANLMPMASNLLLIYLSVETASICAYLLTAFSGGRQGAEAGLKYLLFGAVASAIMLYGMSLLYGFTGTLDITAYAFKSGLLSLNIPVLPVLLAALLVLAGFLFKISIVPFHLWAPDAYQGAPLPIAALFSTAPKLAGLALLLRFLSHFMESGLIFAGLRFDWQLILGALAIASMLIGNLAAVWQQDVRRLLAYSSIAHSGLLLAGVLVFRELGYKALLFYSAIYLLMNFAAFILVSILKAETGGYLLNDYKGLGSRLPLTSVLVVVVMVALTGLPPTAGFTAKLFLFSALWEGYSSGGSKMLLYLLLTGIATSVVALFYYLKIPYYLYMKKAPEGMQLLATGGRVWERVLASLLCGLLLVFFFKADWVMNWINAFTIR</sequence>
<dbReference type="InterPro" id="IPR001750">
    <property type="entry name" value="ND/Mrp_TM"/>
</dbReference>
<keyword evidence="5" id="KW-0874">Quinone</keyword>
<accession>M7MYK5</accession>
<reference evidence="8 9" key="1">
    <citation type="journal article" date="2013" name="Genome Announc.">
        <title>Draft Genome Sequence of Cesiribacter andamanensis Strain AMV16T, Isolated from a Soil Sample from a Mud Volcano in the Andaman Islands, India.</title>
        <authorList>
            <person name="Shivaji S."/>
            <person name="Ara S."/>
            <person name="Begum Z."/>
            <person name="Srinivas T.N."/>
            <person name="Singh A."/>
            <person name="Kumar Pinnaka A."/>
        </authorList>
    </citation>
    <scope>NUCLEOTIDE SEQUENCE [LARGE SCALE GENOMIC DNA]</scope>
    <source>
        <strain evidence="8 9">AMV16</strain>
    </source>
</reference>
<feature type="transmembrane region" description="Helical" evidence="5">
    <location>
        <begin position="174"/>
        <end position="195"/>
    </location>
</feature>
<feature type="transmembrane region" description="Helical" evidence="5">
    <location>
        <begin position="253"/>
        <end position="272"/>
    </location>
</feature>
<keyword evidence="5" id="KW-0520">NAD</keyword>
<feature type="transmembrane region" description="Helical" evidence="5">
    <location>
        <begin position="118"/>
        <end position="136"/>
    </location>
</feature>
<keyword evidence="4 5" id="KW-0472">Membrane</keyword>
<organism evidence="8 9">
    <name type="scientific">Cesiribacter andamanensis AMV16</name>
    <dbReference type="NCBI Taxonomy" id="1279009"/>
    <lineage>
        <taxon>Bacteria</taxon>
        <taxon>Pseudomonadati</taxon>
        <taxon>Bacteroidota</taxon>
        <taxon>Cytophagia</taxon>
        <taxon>Cytophagales</taxon>
        <taxon>Cesiribacteraceae</taxon>
        <taxon>Cesiribacter</taxon>
    </lineage>
</organism>
<feature type="transmembrane region" description="Helical" evidence="5">
    <location>
        <begin position="475"/>
        <end position="493"/>
    </location>
</feature>
<evidence type="ECO:0000259" key="7">
    <source>
        <dbReference type="Pfam" id="PF00361"/>
    </source>
</evidence>
<evidence type="ECO:0000256" key="3">
    <source>
        <dbReference type="ARBA" id="ARBA00022989"/>
    </source>
</evidence>
<dbReference type="GO" id="GO:0008137">
    <property type="term" value="F:NADH dehydrogenase (ubiquinone) activity"/>
    <property type="evidence" value="ECO:0007669"/>
    <property type="project" value="InterPro"/>
</dbReference>
<keyword evidence="8" id="KW-0560">Oxidoreductase</keyword>
<evidence type="ECO:0000256" key="4">
    <source>
        <dbReference type="ARBA" id="ARBA00023136"/>
    </source>
</evidence>
<comment type="similarity">
    <text evidence="5">Belongs to the complex I subunit 2 family.</text>
</comment>
<dbReference type="GO" id="GO:0048038">
    <property type="term" value="F:quinone binding"/>
    <property type="evidence" value="ECO:0007669"/>
    <property type="project" value="UniProtKB-KW"/>
</dbReference>
<comment type="subcellular location">
    <subcellularLocation>
        <location evidence="5">Cell membrane</location>
        <topology evidence="5">Multi-pass membrane protein</topology>
    </subcellularLocation>
    <subcellularLocation>
        <location evidence="1">Endomembrane system</location>
        <topology evidence="1">Multi-pass membrane protein</topology>
    </subcellularLocation>
    <subcellularLocation>
        <location evidence="6">Membrane</location>
        <topology evidence="6">Multi-pass membrane protein</topology>
    </subcellularLocation>
</comment>
<keyword evidence="5" id="KW-1278">Translocase</keyword>
<dbReference type="GO" id="GO:0050136">
    <property type="term" value="F:NADH dehydrogenase (quinone) (non-electrogenic) activity"/>
    <property type="evidence" value="ECO:0007669"/>
    <property type="project" value="UniProtKB-UniRule"/>
</dbReference>
<feature type="transmembrane region" description="Helical" evidence="5">
    <location>
        <begin position="346"/>
        <end position="368"/>
    </location>
</feature>
<proteinExistence type="inferred from homology"/>
<comment type="catalytic activity">
    <reaction evidence="5">
        <text>a quinone + NADH + 5 H(+)(in) = a quinol + NAD(+) + 4 H(+)(out)</text>
        <dbReference type="Rhea" id="RHEA:57888"/>
        <dbReference type="ChEBI" id="CHEBI:15378"/>
        <dbReference type="ChEBI" id="CHEBI:24646"/>
        <dbReference type="ChEBI" id="CHEBI:57540"/>
        <dbReference type="ChEBI" id="CHEBI:57945"/>
        <dbReference type="ChEBI" id="CHEBI:132124"/>
    </reaction>
</comment>
<dbReference type="HAMAP" id="MF_00445">
    <property type="entry name" value="NDH1_NuoN_1"/>
    <property type="match status" value="1"/>
</dbReference>
<dbReference type="Pfam" id="PF00361">
    <property type="entry name" value="Proton_antipo_M"/>
    <property type="match status" value="1"/>
</dbReference>
<comment type="subunit">
    <text evidence="5">NDH-1 is composed of 14 different subunits. Subunits NuoA, H, J, K, L, M, N constitute the membrane sector of the complex.</text>
</comment>
<dbReference type="NCBIfam" id="TIGR01770">
    <property type="entry name" value="NDH_I_N"/>
    <property type="match status" value="1"/>
</dbReference>
<feature type="transmembrane region" description="Helical" evidence="5">
    <location>
        <begin position="389"/>
        <end position="411"/>
    </location>
</feature>
<keyword evidence="3 5" id="KW-1133">Transmembrane helix</keyword>
<dbReference type="GO" id="GO:0042773">
    <property type="term" value="P:ATP synthesis coupled electron transport"/>
    <property type="evidence" value="ECO:0007669"/>
    <property type="project" value="InterPro"/>
</dbReference>
<feature type="transmembrane region" description="Helical" evidence="5">
    <location>
        <begin position="215"/>
        <end position="233"/>
    </location>
</feature>
<feature type="transmembrane region" description="Helical" evidence="5">
    <location>
        <begin position="142"/>
        <end position="162"/>
    </location>
</feature>
<keyword evidence="2 5" id="KW-0812">Transmembrane</keyword>
<dbReference type="GO" id="GO:0012505">
    <property type="term" value="C:endomembrane system"/>
    <property type="evidence" value="ECO:0007669"/>
    <property type="project" value="UniProtKB-SubCell"/>
</dbReference>
<dbReference type="eggNOG" id="COG1007">
    <property type="taxonomic scope" value="Bacteria"/>
</dbReference>
<dbReference type="GO" id="GO:0005886">
    <property type="term" value="C:plasma membrane"/>
    <property type="evidence" value="ECO:0007669"/>
    <property type="project" value="UniProtKB-SubCell"/>
</dbReference>